<dbReference type="Proteomes" id="UP000434412">
    <property type="component" value="Unassembled WGS sequence"/>
</dbReference>
<comment type="caution">
    <text evidence="1">The sequence shown here is derived from an EMBL/GenBank/DDBJ whole genome shotgun (WGS) entry which is preliminary data.</text>
</comment>
<dbReference type="AlphaFoldDB" id="A0A6B0BMA5"/>
<evidence type="ECO:0000313" key="4">
    <source>
        <dbReference type="Proteomes" id="UP000434412"/>
    </source>
</evidence>
<dbReference type="RefSeq" id="WP_070861705.1">
    <property type="nucleotide sequence ID" value="NZ_JBHFAH010000002.1"/>
</dbReference>
<name>A0A6B0BMA5_STAAU</name>
<proteinExistence type="predicted"/>
<dbReference type="EMBL" id="WPRH01000399">
    <property type="protein sequence ID" value="MVI55486.1"/>
    <property type="molecule type" value="Genomic_DNA"/>
</dbReference>
<sequence>MDSIENLYENIDNEKTKEYFKEILISYQTESYRSAIVMLYSVVICDIIFKLNYMKALYNNQKAIDILNEIDKVQEDNATNPIWEKKLVDHVAKTNLIDKATETNINHLRELRHLSAHPVINENKGELYSPTREEVISYMKNMLKDLLIKPPIFINKIFDDLLEDLSLNKSYLINDKQLEKYLDNKYLKHFDNDDILITKTFKSLWKITFYLDNKDCNQNRDINFRTLNILYNKYKNKINLILEDEHFQKFLPSELQSERFNLLINFISRHNLYKHFNDSTQIFLKVNIDNDKEGNYQFLSYFLRNDLNDQLNFINNNIKNWNFNHISKDFSKILFEVYEKEGLTQDYLNQIIEIFRESVSFDTANSNFNHFIMPFFSYFDETQFQKIIAAFNDNNQIISRWRGKTDLEMVLNEMYKHNFKTDIIHEYTHVKKLLEER</sequence>
<accession>A0A6B0BMA5</accession>
<evidence type="ECO:0000313" key="3">
    <source>
        <dbReference type="Proteomes" id="UP000433366"/>
    </source>
</evidence>
<protein>
    <submittedName>
        <fullName evidence="1">Uncharacterized protein</fullName>
    </submittedName>
</protein>
<evidence type="ECO:0000313" key="2">
    <source>
        <dbReference type="EMBL" id="MVL44959.1"/>
    </source>
</evidence>
<dbReference type="EMBL" id="WPVZ01000348">
    <property type="protein sequence ID" value="MVL44959.1"/>
    <property type="molecule type" value="Genomic_DNA"/>
</dbReference>
<evidence type="ECO:0000313" key="1">
    <source>
        <dbReference type="EMBL" id="MVI55486.1"/>
    </source>
</evidence>
<gene>
    <name evidence="1" type="ORF">GO793_06395</name>
    <name evidence="2" type="ORF">GO941_05575</name>
</gene>
<dbReference type="Proteomes" id="UP000433366">
    <property type="component" value="Unassembled WGS sequence"/>
</dbReference>
<reference evidence="3 4" key="1">
    <citation type="submission" date="2019-11" db="EMBL/GenBank/DDBJ databases">
        <title>Implementation of targeted gown and glove precautions to prevent Staphylococcus aureus acquisition in community-based nursing homes.</title>
        <authorList>
            <person name="Stine O.C."/>
        </authorList>
    </citation>
    <scope>NUCLEOTIDE SEQUENCE [LARGE SCALE GENOMIC DNA]</scope>
    <source>
        <strain evidence="2 4">S_2023.LVRQ.AN</strain>
        <strain evidence="1 3">S_4031.LGMP.AI</strain>
    </source>
</reference>
<organism evidence="1 3">
    <name type="scientific">Staphylococcus aureus</name>
    <dbReference type="NCBI Taxonomy" id="1280"/>
    <lineage>
        <taxon>Bacteria</taxon>
        <taxon>Bacillati</taxon>
        <taxon>Bacillota</taxon>
        <taxon>Bacilli</taxon>
        <taxon>Bacillales</taxon>
        <taxon>Staphylococcaceae</taxon>
        <taxon>Staphylococcus</taxon>
    </lineage>
</organism>